<reference evidence="2" key="1">
    <citation type="submission" date="2020-10" db="EMBL/GenBank/DDBJ databases">
        <authorList>
            <person name="Han B."/>
            <person name="Lu T."/>
            <person name="Zhao Q."/>
            <person name="Huang X."/>
            <person name="Zhao Y."/>
        </authorList>
    </citation>
    <scope>NUCLEOTIDE SEQUENCE</scope>
</reference>
<comment type="caution">
    <text evidence="2">The sequence shown here is derived from an EMBL/GenBank/DDBJ whole genome shotgun (WGS) entry which is preliminary data.</text>
</comment>
<accession>A0A811SEV8</accession>
<dbReference type="Proteomes" id="UP000604825">
    <property type="component" value="Unassembled WGS sequence"/>
</dbReference>
<gene>
    <name evidence="2" type="ORF">NCGR_LOCUS63338</name>
</gene>
<evidence type="ECO:0000256" key="1">
    <source>
        <dbReference type="SAM" id="MobiDB-lite"/>
    </source>
</evidence>
<sequence length="73" mass="7984">MYFKSTSPSSSSTSPPSSPRFLDPPRSRSHLKYALQYLTAVLTEISSVLPDLAGIVGRCRPGEFRAQLKGVSR</sequence>
<protein>
    <submittedName>
        <fullName evidence="2">Uncharacterized protein</fullName>
    </submittedName>
</protein>
<dbReference type="EMBL" id="CAJGYO010000019">
    <property type="protein sequence ID" value="CAD6339240.1"/>
    <property type="molecule type" value="Genomic_DNA"/>
</dbReference>
<name>A0A811SEV8_9POAL</name>
<evidence type="ECO:0000313" key="3">
    <source>
        <dbReference type="Proteomes" id="UP000604825"/>
    </source>
</evidence>
<evidence type="ECO:0000313" key="2">
    <source>
        <dbReference type="EMBL" id="CAD6339240.1"/>
    </source>
</evidence>
<proteinExistence type="predicted"/>
<feature type="region of interest" description="Disordered" evidence="1">
    <location>
        <begin position="1"/>
        <end position="25"/>
    </location>
</feature>
<keyword evidence="3" id="KW-1185">Reference proteome</keyword>
<feature type="compositionally biased region" description="Low complexity" evidence="1">
    <location>
        <begin position="1"/>
        <end position="15"/>
    </location>
</feature>
<dbReference type="AlphaFoldDB" id="A0A811SEV8"/>
<organism evidence="2 3">
    <name type="scientific">Miscanthus lutarioriparius</name>
    <dbReference type="NCBI Taxonomy" id="422564"/>
    <lineage>
        <taxon>Eukaryota</taxon>
        <taxon>Viridiplantae</taxon>
        <taxon>Streptophyta</taxon>
        <taxon>Embryophyta</taxon>
        <taxon>Tracheophyta</taxon>
        <taxon>Spermatophyta</taxon>
        <taxon>Magnoliopsida</taxon>
        <taxon>Liliopsida</taxon>
        <taxon>Poales</taxon>
        <taxon>Poaceae</taxon>
        <taxon>PACMAD clade</taxon>
        <taxon>Panicoideae</taxon>
        <taxon>Andropogonodae</taxon>
        <taxon>Andropogoneae</taxon>
        <taxon>Saccharinae</taxon>
        <taxon>Miscanthus</taxon>
    </lineage>
</organism>